<protein>
    <submittedName>
        <fullName evidence="1">Uncharacterized protein</fullName>
    </submittedName>
</protein>
<reference evidence="1 2" key="1">
    <citation type="submission" date="2020-08" db="EMBL/GenBank/DDBJ databases">
        <title>Bridging the membrane lipid divide: bacteria of the FCB group superphylum have the potential to synthesize archaeal ether lipids.</title>
        <authorList>
            <person name="Villanueva L."/>
            <person name="Von Meijenfeldt F.A.B."/>
            <person name="Westbye A.B."/>
            <person name="Yadav S."/>
            <person name="Hopmans E.C."/>
            <person name="Dutilh B.E."/>
            <person name="Sinninghe Damste J.S."/>
        </authorList>
    </citation>
    <scope>NUCLEOTIDE SEQUENCE [LARGE SCALE GENOMIC DNA]</scope>
    <source>
        <strain evidence="1">NIOZ-UU36</strain>
    </source>
</reference>
<evidence type="ECO:0000313" key="1">
    <source>
        <dbReference type="EMBL" id="MBC8336329.1"/>
    </source>
</evidence>
<proteinExistence type="predicted"/>
<accession>A0A8J6TJX5</accession>
<dbReference type="EMBL" id="JACNJN010000155">
    <property type="protein sequence ID" value="MBC8336329.1"/>
    <property type="molecule type" value="Genomic_DNA"/>
</dbReference>
<sequence length="283" mass="31499">MNSIRRNYELALGAFEEATSDLVSKERRQEAAKRTPPQLAPIPLDKVLAKFGNLPQDALFLGAAYDGLPILLNLNDPTPGPILIAGDQDCGKTALLQRIAQATAVTHRPAGLQFGVITDHPGEWEGIEEIKNCMGIFPTFHKSADDFILSLADWAHNNHSEQRFALLLIDNLEAVMEMNDSVQQKLRWLLLRGPNRRVWPIISLNAGRCGKVLPWLAAFRTRLLGAVRNTVDAESISPTQGAALHLLEPGLEFVLNENRQWVKFWVPPVSPPYSPRPRAGYHQ</sequence>
<gene>
    <name evidence="1" type="ORF">H8E29_13780</name>
</gene>
<comment type="caution">
    <text evidence="1">The sequence shown here is derived from an EMBL/GenBank/DDBJ whole genome shotgun (WGS) entry which is preliminary data.</text>
</comment>
<dbReference type="Gene3D" id="3.40.50.300">
    <property type="entry name" value="P-loop containing nucleotide triphosphate hydrolases"/>
    <property type="match status" value="1"/>
</dbReference>
<dbReference type="Proteomes" id="UP000614469">
    <property type="component" value="Unassembled WGS sequence"/>
</dbReference>
<dbReference type="AlphaFoldDB" id="A0A8J6TJX5"/>
<dbReference type="InterPro" id="IPR027417">
    <property type="entry name" value="P-loop_NTPase"/>
</dbReference>
<name>A0A8J6TJX5_9CHLR</name>
<dbReference type="SUPFAM" id="SSF52540">
    <property type="entry name" value="P-loop containing nucleoside triphosphate hydrolases"/>
    <property type="match status" value="1"/>
</dbReference>
<organism evidence="1 2">
    <name type="scientific">Candidatus Desulfolinea nitratireducens</name>
    <dbReference type="NCBI Taxonomy" id="2841698"/>
    <lineage>
        <taxon>Bacteria</taxon>
        <taxon>Bacillati</taxon>
        <taxon>Chloroflexota</taxon>
        <taxon>Anaerolineae</taxon>
        <taxon>Anaerolineales</taxon>
        <taxon>Anaerolineales incertae sedis</taxon>
        <taxon>Candidatus Desulfolinea</taxon>
    </lineage>
</organism>
<evidence type="ECO:0000313" key="2">
    <source>
        <dbReference type="Proteomes" id="UP000614469"/>
    </source>
</evidence>